<feature type="domain" description="RNase H type-1" evidence="1">
    <location>
        <begin position="1"/>
        <end position="81"/>
    </location>
</feature>
<dbReference type="GO" id="GO:0003676">
    <property type="term" value="F:nucleic acid binding"/>
    <property type="evidence" value="ECO:0007669"/>
    <property type="project" value="InterPro"/>
</dbReference>
<dbReference type="Gene3D" id="3.30.420.10">
    <property type="entry name" value="Ribonuclease H-like superfamily/Ribonuclease H"/>
    <property type="match status" value="1"/>
</dbReference>
<dbReference type="EMBL" id="BGPR01000505">
    <property type="protein sequence ID" value="GBM23879.1"/>
    <property type="molecule type" value="Genomic_DNA"/>
</dbReference>
<evidence type="ECO:0000313" key="3">
    <source>
        <dbReference type="Proteomes" id="UP000499080"/>
    </source>
</evidence>
<dbReference type="InterPro" id="IPR002156">
    <property type="entry name" value="RNaseH_domain"/>
</dbReference>
<evidence type="ECO:0000259" key="1">
    <source>
        <dbReference type="PROSITE" id="PS50879"/>
    </source>
</evidence>
<organism evidence="2 3">
    <name type="scientific">Araneus ventricosus</name>
    <name type="common">Orbweaver spider</name>
    <name type="synonym">Epeira ventricosa</name>
    <dbReference type="NCBI Taxonomy" id="182803"/>
    <lineage>
        <taxon>Eukaryota</taxon>
        <taxon>Metazoa</taxon>
        <taxon>Ecdysozoa</taxon>
        <taxon>Arthropoda</taxon>
        <taxon>Chelicerata</taxon>
        <taxon>Arachnida</taxon>
        <taxon>Araneae</taxon>
        <taxon>Araneomorphae</taxon>
        <taxon>Entelegynae</taxon>
        <taxon>Araneoidea</taxon>
        <taxon>Araneidae</taxon>
        <taxon>Araneus</taxon>
    </lineage>
</organism>
<dbReference type="InterPro" id="IPR012337">
    <property type="entry name" value="RNaseH-like_sf"/>
</dbReference>
<proteinExistence type="predicted"/>
<sequence length="258" mass="29172">MEAINFAAGWALERNVEIKVFSDSKSSIEEIGSLKVKSNFILSVKDNLYIVKDLVSFFWVKFHSGNPGNELADHFVKIASSCGAYMSIPAPYSYVKRVCKEFLMNEWNSYWKNSTTADAAMGDTQLETEESQWREIEKKASFGNDIHDIIPRQIHNPTITLHIPKQRRESAGPTATLFLPDVLLTSARFTLRMRLPPFTIRYSIRTETGFDSGLTGGEAVSCRLNGLPESSVNLWKNRFFLPETPSFSILVLLFRSSS</sequence>
<dbReference type="InterPro" id="IPR036397">
    <property type="entry name" value="RNaseH_sf"/>
</dbReference>
<accession>A0A4Y2E6G3</accession>
<dbReference type="SUPFAM" id="SSF53098">
    <property type="entry name" value="Ribonuclease H-like"/>
    <property type="match status" value="1"/>
</dbReference>
<dbReference type="Proteomes" id="UP000499080">
    <property type="component" value="Unassembled WGS sequence"/>
</dbReference>
<comment type="caution">
    <text evidence="2">The sequence shown here is derived from an EMBL/GenBank/DDBJ whole genome shotgun (WGS) entry which is preliminary data.</text>
</comment>
<gene>
    <name evidence="2" type="ORF">AVEN_208512_1</name>
</gene>
<name>A0A4Y2E6G3_ARAVE</name>
<dbReference type="OrthoDB" id="6437652at2759"/>
<evidence type="ECO:0000313" key="2">
    <source>
        <dbReference type="EMBL" id="GBM23879.1"/>
    </source>
</evidence>
<dbReference type="GO" id="GO:0004523">
    <property type="term" value="F:RNA-DNA hybrid ribonuclease activity"/>
    <property type="evidence" value="ECO:0007669"/>
    <property type="project" value="InterPro"/>
</dbReference>
<keyword evidence="3" id="KW-1185">Reference proteome</keyword>
<reference evidence="2 3" key="1">
    <citation type="journal article" date="2019" name="Sci. Rep.">
        <title>Orb-weaving spider Araneus ventricosus genome elucidates the spidroin gene catalogue.</title>
        <authorList>
            <person name="Kono N."/>
            <person name="Nakamura H."/>
            <person name="Ohtoshi R."/>
            <person name="Moran D.A.P."/>
            <person name="Shinohara A."/>
            <person name="Yoshida Y."/>
            <person name="Fujiwara M."/>
            <person name="Mori M."/>
            <person name="Tomita M."/>
            <person name="Arakawa K."/>
        </authorList>
    </citation>
    <scope>NUCLEOTIDE SEQUENCE [LARGE SCALE GENOMIC DNA]</scope>
</reference>
<dbReference type="PROSITE" id="PS50879">
    <property type="entry name" value="RNASE_H_1"/>
    <property type="match status" value="1"/>
</dbReference>
<protein>
    <recommendedName>
        <fullName evidence="1">RNase H type-1 domain-containing protein</fullName>
    </recommendedName>
</protein>
<dbReference type="AlphaFoldDB" id="A0A4Y2E6G3"/>